<reference evidence="11 12" key="1">
    <citation type="journal article" date="2015" name="Genome Announc.">
        <title>Complete Genome Sequence of Methylobacterium aquaticum Strain 22A, Isolated from Racomitrium japonicum Moss.</title>
        <authorList>
            <person name="Tani A."/>
            <person name="Ogura Y."/>
            <person name="Hayashi T."/>
            <person name="Kimbara K."/>
        </authorList>
    </citation>
    <scope>NUCLEOTIDE SEQUENCE [LARGE SCALE GENOMIC DNA]</scope>
    <source>
        <strain evidence="11 12">MA-22A</strain>
        <plasmid evidence="12">Plasmid pMaq22A_2p DNA</plasmid>
    </source>
</reference>
<evidence type="ECO:0000256" key="7">
    <source>
        <dbReference type="ARBA" id="ARBA00022989"/>
    </source>
</evidence>
<dbReference type="InterPro" id="IPR027417">
    <property type="entry name" value="P-loop_NTPase"/>
</dbReference>
<proteinExistence type="predicted"/>
<feature type="transmembrane region" description="Helical" evidence="9">
    <location>
        <begin position="85"/>
        <end position="103"/>
    </location>
</feature>
<feature type="transmembrane region" description="Helical" evidence="9">
    <location>
        <begin position="35"/>
        <end position="55"/>
    </location>
</feature>
<dbReference type="InterPro" id="IPR003593">
    <property type="entry name" value="AAA+_ATPase"/>
</dbReference>
<dbReference type="Gene3D" id="3.40.50.300">
    <property type="entry name" value="P-loop containing nucleotide triphosphate hydrolases"/>
    <property type="match status" value="1"/>
</dbReference>
<dbReference type="InterPro" id="IPR051120">
    <property type="entry name" value="ABC_AA/LPS_Transport"/>
</dbReference>
<feature type="transmembrane region" description="Helical" evidence="9">
    <location>
        <begin position="205"/>
        <end position="229"/>
    </location>
</feature>
<dbReference type="InterPro" id="IPR003439">
    <property type="entry name" value="ABC_transporter-like_ATP-bd"/>
</dbReference>
<name>A0A0C6FST1_9HYPH</name>
<keyword evidence="4 9" id="KW-0812">Transmembrane</keyword>
<keyword evidence="6" id="KW-0067">ATP-binding</keyword>
<feature type="transmembrane region" description="Helical" evidence="9">
    <location>
        <begin position="154"/>
        <end position="175"/>
    </location>
</feature>
<evidence type="ECO:0000256" key="1">
    <source>
        <dbReference type="ARBA" id="ARBA00004651"/>
    </source>
</evidence>
<dbReference type="GO" id="GO:0016887">
    <property type="term" value="F:ATP hydrolysis activity"/>
    <property type="evidence" value="ECO:0007669"/>
    <property type="project" value="InterPro"/>
</dbReference>
<dbReference type="PATRIC" id="fig|270351.10.peg.7277"/>
<dbReference type="PANTHER" id="PTHR45772:SF9">
    <property type="entry name" value="CONSERVED COMPONENT OF ABC TRANSPORTER FOR NATURAL AMINO ACIDS"/>
    <property type="match status" value="1"/>
</dbReference>
<keyword evidence="3" id="KW-1003">Cell membrane</keyword>
<feature type="transmembrane region" description="Helical" evidence="9">
    <location>
        <begin position="279"/>
        <end position="302"/>
    </location>
</feature>
<sequence length="606" mass="63523">MSHPSLRIGLTLLAVLALASLPAWSGDLYQVHLASLIGAYWILVAGLNLVVGFAGQLSIGHVGLLAVGAYGFAILAGTVGLDPFLALPLCGALGGLGGLLLGLPSLRLPGFYFAMVTMAFALIVGELSLAWGGLTGGGTGLSVPGFPAPFDTPRGQYGLILALGAVVTAMTWSVARSMWGRALVAVRDSEVAAASVGVNLFRAKLTVFVFSGVTAGVAGALFAALQTYITPDTFVFDIGLFFFVCIIIGGRGSILGPLIGTAMLTALPEMVAPLARLGNFFYGLALLVVVLLVPDGIGRLVATLASRLRPEPHGSHEVRPDLVRLRCALGASPREPDATAPAPLARGGPAMSAHATDALCARAITKRFGGVTALDCVTLDLRPGEIHGLIGPNGSGKTTLLNLLSGYYRPDGGDVQLDGTSLARRSVQNRPRLGIARTFQKPRLLPTLSVLDNAMLGAWREVRSGFLAAALAWPAARREERAIRAHAADLVHGIGLGHAIGRRASLLEHAEQRFLEIARALALRPRFLLLDEPAGGLTGAEIGHLAAILGAIRESGVGILLVEHHTDFVFRVCDRVTALDRGRLIKHGRPDEVRRDAEVVRVYLGA</sequence>
<feature type="transmembrane region" description="Helical" evidence="9">
    <location>
        <begin position="62"/>
        <end position="79"/>
    </location>
</feature>
<dbReference type="Proteomes" id="UP000061432">
    <property type="component" value="Plasmid pMaq22A_2p"/>
</dbReference>
<evidence type="ECO:0000256" key="3">
    <source>
        <dbReference type="ARBA" id="ARBA00022475"/>
    </source>
</evidence>
<evidence type="ECO:0000256" key="5">
    <source>
        <dbReference type="ARBA" id="ARBA00022741"/>
    </source>
</evidence>
<dbReference type="AlphaFoldDB" id="A0A0C6FST1"/>
<feature type="transmembrane region" description="Helical" evidence="9">
    <location>
        <begin position="110"/>
        <end position="134"/>
    </location>
</feature>
<evidence type="ECO:0000313" key="11">
    <source>
        <dbReference type="EMBL" id="BAQ50122.1"/>
    </source>
</evidence>
<dbReference type="InterPro" id="IPR043428">
    <property type="entry name" value="LivM-like"/>
</dbReference>
<keyword evidence="2" id="KW-0813">Transport</keyword>
<dbReference type="PROSITE" id="PS50893">
    <property type="entry name" value="ABC_TRANSPORTER_2"/>
    <property type="match status" value="1"/>
</dbReference>
<comment type="subcellular location">
    <subcellularLocation>
        <location evidence="1">Cell membrane</location>
        <topology evidence="1">Multi-pass membrane protein</topology>
    </subcellularLocation>
</comment>
<keyword evidence="7 9" id="KW-1133">Transmembrane helix</keyword>
<feature type="domain" description="ABC transporter" evidence="10">
    <location>
        <begin position="359"/>
        <end position="606"/>
    </location>
</feature>
<dbReference type="GO" id="GO:0005524">
    <property type="term" value="F:ATP binding"/>
    <property type="evidence" value="ECO:0007669"/>
    <property type="project" value="UniProtKB-KW"/>
</dbReference>
<dbReference type="GO" id="GO:0015658">
    <property type="term" value="F:branched-chain amino acid transmembrane transporter activity"/>
    <property type="evidence" value="ECO:0007669"/>
    <property type="project" value="InterPro"/>
</dbReference>
<feature type="transmembrane region" description="Helical" evidence="9">
    <location>
        <begin position="241"/>
        <end position="267"/>
    </location>
</feature>
<dbReference type="InterPro" id="IPR001851">
    <property type="entry name" value="ABC_transp_permease"/>
</dbReference>
<dbReference type="SMART" id="SM00382">
    <property type="entry name" value="AAA"/>
    <property type="match status" value="1"/>
</dbReference>
<protein>
    <submittedName>
        <fullName evidence="11">ABC-type branched-chain amino acid transport systems, ATPase component</fullName>
    </submittedName>
</protein>
<accession>A0A0C6FST1</accession>
<evidence type="ECO:0000256" key="4">
    <source>
        <dbReference type="ARBA" id="ARBA00022692"/>
    </source>
</evidence>
<dbReference type="OrthoDB" id="5422926at2"/>
<evidence type="ECO:0000256" key="6">
    <source>
        <dbReference type="ARBA" id="ARBA00022840"/>
    </source>
</evidence>
<organism evidence="11 12">
    <name type="scientific">Methylobacterium aquaticum</name>
    <dbReference type="NCBI Taxonomy" id="270351"/>
    <lineage>
        <taxon>Bacteria</taxon>
        <taxon>Pseudomonadati</taxon>
        <taxon>Pseudomonadota</taxon>
        <taxon>Alphaproteobacteria</taxon>
        <taxon>Hyphomicrobiales</taxon>
        <taxon>Methylobacteriaceae</taxon>
        <taxon>Methylobacterium</taxon>
    </lineage>
</organism>
<keyword evidence="11" id="KW-0614">Plasmid</keyword>
<evidence type="ECO:0000256" key="8">
    <source>
        <dbReference type="ARBA" id="ARBA00023136"/>
    </source>
</evidence>
<reference evidence="12" key="2">
    <citation type="submission" date="2015-01" db="EMBL/GenBank/DDBJ databases">
        <title>Complete genome sequence of Methylobacterium aquaticum strain 22A.</title>
        <authorList>
            <person name="Tani A."/>
            <person name="Ogura Y."/>
            <person name="Hayashi T."/>
        </authorList>
    </citation>
    <scope>NUCLEOTIDE SEQUENCE [LARGE SCALE GENOMIC DNA]</scope>
    <source>
        <strain evidence="12">MA-22A</strain>
        <plasmid evidence="12">Plasmid pMaq22A_2p DNA</plasmid>
    </source>
</reference>
<dbReference type="EMBL" id="AP014706">
    <property type="protein sequence ID" value="BAQ50122.1"/>
    <property type="molecule type" value="Genomic_DNA"/>
</dbReference>
<evidence type="ECO:0000259" key="10">
    <source>
        <dbReference type="PROSITE" id="PS50893"/>
    </source>
</evidence>
<keyword evidence="8 9" id="KW-0472">Membrane</keyword>
<dbReference type="Pfam" id="PF00005">
    <property type="entry name" value="ABC_tran"/>
    <property type="match status" value="1"/>
</dbReference>
<dbReference type="CDD" id="cd06581">
    <property type="entry name" value="TM_PBP1_LivM_like"/>
    <property type="match status" value="1"/>
</dbReference>
<dbReference type="GO" id="GO:0005886">
    <property type="term" value="C:plasma membrane"/>
    <property type="evidence" value="ECO:0007669"/>
    <property type="project" value="UniProtKB-SubCell"/>
</dbReference>
<dbReference type="Pfam" id="PF02653">
    <property type="entry name" value="BPD_transp_2"/>
    <property type="match status" value="1"/>
</dbReference>
<dbReference type="RefSeq" id="WP_063920204.1">
    <property type="nucleotide sequence ID" value="NZ_AP014706.1"/>
</dbReference>
<evidence type="ECO:0000256" key="2">
    <source>
        <dbReference type="ARBA" id="ARBA00022448"/>
    </source>
</evidence>
<gene>
    <name evidence="11" type="primary">livG</name>
    <name evidence="11" type="ORF">Maq22A_2p41840</name>
</gene>
<geneLocation type="plasmid" evidence="12">
    <name>pMaq22A_2p DNA</name>
</geneLocation>
<evidence type="ECO:0000256" key="9">
    <source>
        <dbReference type="SAM" id="Phobius"/>
    </source>
</evidence>
<dbReference type="PANTHER" id="PTHR45772">
    <property type="entry name" value="CONSERVED COMPONENT OF ABC TRANSPORTER FOR NATURAL AMINO ACIDS-RELATED"/>
    <property type="match status" value="1"/>
</dbReference>
<keyword evidence="5" id="KW-0547">Nucleotide-binding</keyword>
<dbReference type="CDD" id="cd03219">
    <property type="entry name" value="ABC_Mj1267_LivG_branched"/>
    <property type="match status" value="1"/>
</dbReference>
<dbReference type="KEGG" id="maqu:Maq22A_2p41840"/>
<evidence type="ECO:0000313" key="12">
    <source>
        <dbReference type="Proteomes" id="UP000061432"/>
    </source>
</evidence>
<dbReference type="SUPFAM" id="SSF52540">
    <property type="entry name" value="P-loop containing nucleoside triphosphate hydrolases"/>
    <property type="match status" value="1"/>
</dbReference>